<evidence type="ECO:0000313" key="3">
    <source>
        <dbReference type="Proteomes" id="UP001225498"/>
    </source>
</evidence>
<protein>
    <submittedName>
        <fullName evidence="2">Glycosyltransferase family 4 protein</fullName>
    </submittedName>
</protein>
<dbReference type="EMBL" id="ABLTIR010000200">
    <property type="protein sequence ID" value="EKZ1929259.1"/>
    <property type="molecule type" value="Genomic_DNA"/>
</dbReference>
<dbReference type="GO" id="GO:0016757">
    <property type="term" value="F:glycosyltransferase activity"/>
    <property type="evidence" value="ECO:0007669"/>
    <property type="project" value="InterPro"/>
</dbReference>
<gene>
    <name evidence="2" type="ORF">REH87_004328</name>
</gene>
<sequence>DAFVVCSFGFMAPTKLNSRLVDAWLASSMAEDENCYLVFVGEPDSNDYGSALQKKILASSAAQRIRITGFASRDDFRAYLQCADAAVQLRTMSRGETSAAVLDALNHGLATVVNANGSMADLPDHTVLKLEDAFEDAALQHALESLYHDVERRQELALAGQRHVHQIHQPRRCADAYADAIEDFYAASGQGQQALLTELGGYLAHGGAAVDEAGLGQALAWNHPSRQSGRQALIDIDPGAGLLESPGGRAALQSLLLNPPAGWRIEPVSRKGGDSYRYARGAALELLGCPASLLRDEPVDVRAGDVLLGEGIEGSMAFQQLLWRGARFVPWSEHAGLFAPQGPGG</sequence>
<reference evidence="2" key="1">
    <citation type="submission" date="2023-08" db="EMBL/GenBank/DDBJ databases">
        <authorList>
            <consortium name="Clinical and Environmental Microbiology Branch: Whole genome sequencing antimicrobial resistance pathogens in the healthcare setting"/>
        </authorList>
    </citation>
    <scope>NUCLEOTIDE SEQUENCE</scope>
    <source>
        <strain evidence="2">2023CJ-00293</strain>
    </source>
</reference>
<accession>A0AAI9CPM5</accession>
<evidence type="ECO:0000259" key="1">
    <source>
        <dbReference type="Pfam" id="PF00534"/>
    </source>
</evidence>
<feature type="non-terminal residue" evidence="2">
    <location>
        <position position="1"/>
    </location>
</feature>
<feature type="domain" description="Glycosyl transferase family 1" evidence="1">
    <location>
        <begin position="4"/>
        <end position="161"/>
    </location>
</feature>
<dbReference type="InterPro" id="IPR001296">
    <property type="entry name" value="Glyco_trans_1"/>
</dbReference>
<comment type="caution">
    <text evidence="2">The sequence shown here is derived from an EMBL/GenBank/DDBJ whole genome shotgun (WGS) entry which is preliminary data.</text>
</comment>
<dbReference type="SUPFAM" id="SSF53756">
    <property type="entry name" value="UDP-Glycosyltransferase/glycogen phosphorylase"/>
    <property type="match status" value="1"/>
</dbReference>
<name>A0AAI9CPM5_STEMA</name>
<evidence type="ECO:0000313" key="2">
    <source>
        <dbReference type="EMBL" id="EKZ1929259.1"/>
    </source>
</evidence>
<dbReference type="Pfam" id="PF00534">
    <property type="entry name" value="Glycos_transf_1"/>
    <property type="match status" value="1"/>
</dbReference>
<dbReference type="Gene3D" id="3.40.50.2000">
    <property type="entry name" value="Glycogen Phosphorylase B"/>
    <property type="match status" value="1"/>
</dbReference>
<organism evidence="2 3">
    <name type="scientific">Stenotrophomonas maltophilia</name>
    <name type="common">Pseudomonas maltophilia</name>
    <name type="synonym">Xanthomonas maltophilia</name>
    <dbReference type="NCBI Taxonomy" id="40324"/>
    <lineage>
        <taxon>Bacteria</taxon>
        <taxon>Pseudomonadati</taxon>
        <taxon>Pseudomonadota</taxon>
        <taxon>Gammaproteobacteria</taxon>
        <taxon>Lysobacterales</taxon>
        <taxon>Lysobacteraceae</taxon>
        <taxon>Stenotrophomonas</taxon>
        <taxon>Stenotrophomonas maltophilia group</taxon>
    </lineage>
</organism>
<dbReference type="AlphaFoldDB" id="A0AAI9CPM5"/>
<dbReference type="Proteomes" id="UP001225498">
    <property type="component" value="Unassembled WGS sequence"/>
</dbReference>
<proteinExistence type="predicted"/>